<keyword evidence="1" id="KW-0732">Signal</keyword>
<evidence type="ECO:0008006" key="4">
    <source>
        <dbReference type="Google" id="ProtNLM"/>
    </source>
</evidence>
<dbReference type="PROSITE" id="PS51257">
    <property type="entry name" value="PROKAR_LIPOPROTEIN"/>
    <property type="match status" value="1"/>
</dbReference>
<evidence type="ECO:0000313" key="3">
    <source>
        <dbReference type="Proteomes" id="UP000563906"/>
    </source>
</evidence>
<dbReference type="EMBL" id="JACGLS010000008">
    <property type="protein sequence ID" value="MBA6157329.1"/>
    <property type="molecule type" value="Genomic_DNA"/>
</dbReference>
<dbReference type="AlphaFoldDB" id="A0A839ASR2"/>
<accession>A0A839ASR2</accession>
<gene>
    <name evidence="2" type="ORF">H3Z83_12495</name>
</gene>
<name>A0A839ASR2_9FLAO</name>
<comment type="caution">
    <text evidence="2">The sequence shown here is derived from an EMBL/GenBank/DDBJ whole genome shotgun (WGS) entry which is preliminary data.</text>
</comment>
<proteinExistence type="predicted"/>
<evidence type="ECO:0000256" key="1">
    <source>
        <dbReference type="SAM" id="SignalP"/>
    </source>
</evidence>
<dbReference type="Proteomes" id="UP000563906">
    <property type="component" value="Unassembled WGS sequence"/>
</dbReference>
<organism evidence="2 3">
    <name type="scientific">Tenacibaculum pelagium</name>
    <dbReference type="NCBI Taxonomy" id="2759527"/>
    <lineage>
        <taxon>Bacteria</taxon>
        <taxon>Pseudomonadati</taxon>
        <taxon>Bacteroidota</taxon>
        <taxon>Flavobacteriia</taxon>
        <taxon>Flavobacteriales</taxon>
        <taxon>Flavobacteriaceae</taxon>
        <taxon>Tenacibaculum</taxon>
    </lineage>
</organism>
<feature type="signal peptide" evidence="1">
    <location>
        <begin position="1"/>
        <end position="19"/>
    </location>
</feature>
<feature type="chain" id="PRO_5033046325" description="DUF1330 domain-containing protein" evidence="1">
    <location>
        <begin position="20"/>
        <end position="272"/>
    </location>
</feature>
<evidence type="ECO:0000313" key="2">
    <source>
        <dbReference type="EMBL" id="MBA6157329.1"/>
    </source>
</evidence>
<dbReference type="Gene3D" id="3.30.70.100">
    <property type="match status" value="1"/>
</dbReference>
<protein>
    <recommendedName>
        <fullName evidence="4">DUF1330 domain-containing protein</fullName>
    </recommendedName>
</protein>
<sequence length="272" mass="31103">MNSKFLLLIVLFFVSSTYACESVNTSKEKRIVSELNNSTTIDVSDNHNVKEANITFKANTIIEVAFVSLEGGKEKQIGMEYFPKILPIAAKYGGKMLGSLQVTAVTDGKIHPQMIAFFEWPNLKEREKLLKDKDAKKLFPIRDDAMTFFKQAYYTVDKDVTVTFKEGKTYEFFNAWLTPESKTALPKYFKNTDEVKKKYGPPAFLANLKPLKNGPKESYVLHPHMTGIVEWNNTNAYYGLIADPEFKKHEYLLNNSLTRIDMIHGVFNFPPQ</sequence>
<reference evidence="2 3" key="1">
    <citation type="submission" date="2020-07" db="EMBL/GenBank/DDBJ databases">
        <title>Bacterium isolated from marine sediment.</title>
        <authorList>
            <person name="Shang D."/>
            <person name="Du Z.-J."/>
        </authorList>
    </citation>
    <scope>NUCLEOTIDE SEQUENCE [LARGE SCALE GENOMIC DNA]</scope>
    <source>
        <strain evidence="2 3">S7007</strain>
    </source>
</reference>
<keyword evidence="3" id="KW-1185">Reference proteome</keyword>
<dbReference type="RefSeq" id="WP_182125831.1">
    <property type="nucleotide sequence ID" value="NZ_JACGLS010000008.1"/>
</dbReference>